<name>A0A542ECQ1_9MICO</name>
<evidence type="ECO:0000256" key="1">
    <source>
        <dbReference type="ARBA" id="ARBA00022722"/>
    </source>
</evidence>
<comment type="caution">
    <text evidence="7">The sequence shown here is derived from an EMBL/GenBank/DDBJ whole genome shotgun (WGS) entry which is preliminary data.</text>
</comment>
<dbReference type="CDD" id="cd00221">
    <property type="entry name" value="Vsr"/>
    <property type="match status" value="1"/>
</dbReference>
<dbReference type="GO" id="GO:0004519">
    <property type="term" value="F:endonuclease activity"/>
    <property type="evidence" value="ECO:0007669"/>
    <property type="project" value="UniProtKB-KW"/>
</dbReference>
<dbReference type="InterPro" id="IPR011335">
    <property type="entry name" value="Restrct_endonuc-II-like"/>
</dbReference>
<dbReference type="AlphaFoldDB" id="A0A542ECQ1"/>
<evidence type="ECO:0000256" key="3">
    <source>
        <dbReference type="ARBA" id="ARBA00022763"/>
    </source>
</evidence>
<protein>
    <submittedName>
        <fullName evidence="7">T/G mismatch-specific endonuclease</fullName>
    </submittedName>
</protein>
<keyword evidence="8" id="KW-1185">Reference proteome</keyword>
<gene>
    <name evidence="7" type="ORF">FB459_0469</name>
</gene>
<evidence type="ECO:0000256" key="2">
    <source>
        <dbReference type="ARBA" id="ARBA00022759"/>
    </source>
</evidence>
<comment type="similarity">
    <text evidence="6">Belongs to the Vsr family.</text>
</comment>
<dbReference type="InterPro" id="IPR004603">
    <property type="entry name" value="DNA_mismatch_endonuc_vsr"/>
</dbReference>
<evidence type="ECO:0000256" key="5">
    <source>
        <dbReference type="ARBA" id="ARBA00023204"/>
    </source>
</evidence>
<dbReference type="GO" id="GO:0016787">
    <property type="term" value="F:hydrolase activity"/>
    <property type="evidence" value="ECO:0007669"/>
    <property type="project" value="UniProtKB-KW"/>
</dbReference>
<evidence type="ECO:0000256" key="6">
    <source>
        <dbReference type="ARBA" id="ARBA00029466"/>
    </source>
</evidence>
<dbReference type="Pfam" id="PF03852">
    <property type="entry name" value="Vsr"/>
    <property type="match status" value="1"/>
</dbReference>
<dbReference type="GO" id="GO:0006298">
    <property type="term" value="P:mismatch repair"/>
    <property type="evidence" value="ECO:0007669"/>
    <property type="project" value="InterPro"/>
</dbReference>
<keyword evidence="3" id="KW-0227">DNA damage</keyword>
<dbReference type="NCBIfam" id="TIGR00632">
    <property type="entry name" value="vsr"/>
    <property type="match status" value="1"/>
</dbReference>
<dbReference type="SUPFAM" id="SSF52980">
    <property type="entry name" value="Restriction endonuclease-like"/>
    <property type="match status" value="1"/>
</dbReference>
<keyword evidence="4" id="KW-0378">Hydrolase</keyword>
<sequence length="136" mass="16319">MSSRMSRQRRRDTQPEVLLRRALHRRGHRFRVDTALPGMSRRRSDILFTKKRVAVFVDGCFWHSCPEHATFPRNNEQWWQDKLRRNVERDRETDTHLRSLGWTPVRVWEHVPVDDAVEIVEIALDSANGSDLRHRR</sequence>
<reference evidence="7 8" key="1">
    <citation type="submission" date="2019-06" db="EMBL/GenBank/DDBJ databases">
        <title>Sequencing the genomes of 1000 actinobacteria strains.</title>
        <authorList>
            <person name="Klenk H.-P."/>
        </authorList>
    </citation>
    <scope>NUCLEOTIDE SEQUENCE [LARGE SCALE GENOMIC DNA]</scope>
    <source>
        <strain evidence="7 8">DSM 19828</strain>
    </source>
</reference>
<accession>A0A542ECQ1</accession>
<dbReference type="Gene3D" id="3.40.960.10">
    <property type="entry name" value="VSR Endonuclease"/>
    <property type="match status" value="1"/>
</dbReference>
<organism evidence="7 8">
    <name type="scientific">Yimella lutea</name>
    <dbReference type="NCBI Taxonomy" id="587872"/>
    <lineage>
        <taxon>Bacteria</taxon>
        <taxon>Bacillati</taxon>
        <taxon>Actinomycetota</taxon>
        <taxon>Actinomycetes</taxon>
        <taxon>Micrococcales</taxon>
        <taxon>Dermacoccaceae</taxon>
        <taxon>Yimella</taxon>
    </lineage>
</organism>
<dbReference type="Proteomes" id="UP000320806">
    <property type="component" value="Unassembled WGS sequence"/>
</dbReference>
<evidence type="ECO:0000256" key="4">
    <source>
        <dbReference type="ARBA" id="ARBA00022801"/>
    </source>
</evidence>
<keyword evidence="1" id="KW-0540">Nuclease</keyword>
<evidence type="ECO:0000313" key="7">
    <source>
        <dbReference type="EMBL" id="TQJ13074.1"/>
    </source>
</evidence>
<dbReference type="EMBL" id="VFMO01000001">
    <property type="protein sequence ID" value="TQJ13074.1"/>
    <property type="molecule type" value="Genomic_DNA"/>
</dbReference>
<evidence type="ECO:0000313" key="8">
    <source>
        <dbReference type="Proteomes" id="UP000320806"/>
    </source>
</evidence>
<proteinExistence type="inferred from homology"/>
<keyword evidence="5" id="KW-0234">DNA repair</keyword>
<keyword evidence="2 7" id="KW-0255">Endonuclease</keyword>